<comment type="caution">
    <text evidence="1">The sequence shown here is derived from an EMBL/GenBank/DDBJ whole genome shotgun (WGS) entry which is preliminary data.</text>
</comment>
<evidence type="ECO:0000313" key="1">
    <source>
        <dbReference type="EMBL" id="KAF2591212.1"/>
    </source>
</evidence>
<dbReference type="AlphaFoldDB" id="A0A8S9KAW4"/>
<accession>A0A8S9KAW4</accession>
<gene>
    <name evidence="1" type="ORF">F2Q70_00038365</name>
</gene>
<protein>
    <submittedName>
        <fullName evidence="1">Uncharacterized protein</fullName>
    </submittedName>
</protein>
<dbReference type="EMBL" id="QGKY02000190">
    <property type="protein sequence ID" value="KAF2591212.1"/>
    <property type="molecule type" value="Genomic_DNA"/>
</dbReference>
<reference evidence="1" key="1">
    <citation type="submission" date="2019-12" db="EMBL/GenBank/DDBJ databases">
        <title>Genome sequencing and annotation of Brassica cretica.</title>
        <authorList>
            <person name="Studholme D.J."/>
            <person name="Sarris P.F."/>
        </authorList>
    </citation>
    <scope>NUCLEOTIDE SEQUENCE</scope>
    <source>
        <strain evidence="1">PFS-102/07</strain>
        <tissue evidence="1">Leaf</tissue>
    </source>
</reference>
<proteinExistence type="predicted"/>
<name>A0A8S9KAW4_BRACR</name>
<sequence length="112" mass="13100">MKFFTKNKSSEQIYSYEEPCRRNTRHRRKAQKRSLGRYVATELEPKLGRYVATKLEPSSVAMYRPSVRSARSLRSDRALLKRRYNISPGILVYPSLLSPEDRSEPISCFPPF</sequence>
<organism evidence="1">
    <name type="scientific">Brassica cretica</name>
    <name type="common">Mustard</name>
    <dbReference type="NCBI Taxonomy" id="69181"/>
    <lineage>
        <taxon>Eukaryota</taxon>
        <taxon>Viridiplantae</taxon>
        <taxon>Streptophyta</taxon>
        <taxon>Embryophyta</taxon>
        <taxon>Tracheophyta</taxon>
        <taxon>Spermatophyta</taxon>
        <taxon>Magnoliopsida</taxon>
        <taxon>eudicotyledons</taxon>
        <taxon>Gunneridae</taxon>
        <taxon>Pentapetalae</taxon>
        <taxon>rosids</taxon>
        <taxon>malvids</taxon>
        <taxon>Brassicales</taxon>
        <taxon>Brassicaceae</taxon>
        <taxon>Brassiceae</taxon>
        <taxon>Brassica</taxon>
    </lineage>
</organism>